<keyword evidence="4" id="KW-1185">Reference proteome</keyword>
<dbReference type="AlphaFoldDB" id="A0AAU9JDE8"/>
<reference evidence="3" key="1">
    <citation type="submission" date="2021-09" db="EMBL/GenBank/DDBJ databases">
        <authorList>
            <consortium name="AG Swart"/>
            <person name="Singh M."/>
            <person name="Singh A."/>
            <person name="Seah K."/>
            <person name="Emmerich C."/>
        </authorList>
    </citation>
    <scope>NUCLEOTIDE SEQUENCE</scope>
    <source>
        <strain evidence="3">ATCC30299</strain>
    </source>
</reference>
<evidence type="ECO:0000256" key="2">
    <source>
        <dbReference type="SAM" id="MobiDB-lite"/>
    </source>
</evidence>
<sequence length="377" mass="43309">MSGPSLSRKQSSESLVPKPDKSSQAQQIHSSFSKAYSNLGLSLSKFPKLNETTKLKSKSPMKKIIKPRSKSSIKNPNDLNLTKIDIKPKLKSKRNSRSFSSSFAIDPLNKTLALSSVVNSNDEKIEKLDQSMDNYKQIFHESSIKVIQKSKTISDFEHKFDQELQKIENIDMDLKFDKYLSCAKRTFLKVLENDNEFTSVLIKIKDIYDGYIEHLCKNQLKNEKILKKSFDLAENQDSVNLARLVKNQQNDKLAEQCKNLKSELNLVNKKLHESIVREKKYIKLLSTLEKQGYPIQEIYNNLKKKPKEHKSPLISAGEDSASSTDYSDVSSMKRDITASVPKLSIPKPSTEGYHQEFMSKFNEFSESWRLQIEKDKR</sequence>
<gene>
    <name evidence="3" type="ORF">BSTOLATCC_MIC28879</name>
</gene>
<name>A0AAU9JDE8_9CILI</name>
<accession>A0AAU9JDE8</accession>
<evidence type="ECO:0000256" key="1">
    <source>
        <dbReference type="SAM" id="Coils"/>
    </source>
</evidence>
<feature type="region of interest" description="Disordered" evidence="2">
    <location>
        <begin position="50"/>
        <end position="79"/>
    </location>
</feature>
<evidence type="ECO:0000313" key="3">
    <source>
        <dbReference type="EMBL" id="CAG9321603.1"/>
    </source>
</evidence>
<evidence type="ECO:0000313" key="4">
    <source>
        <dbReference type="Proteomes" id="UP001162131"/>
    </source>
</evidence>
<evidence type="ECO:0008006" key="5">
    <source>
        <dbReference type="Google" id="ProtNLM"/>
    </source>
</evidence>
<proteinExistence type="predicted"/>
<keyword evidence="1" id="KW-0175">Coiled coil</keyword>
<feature type="compositionally biased region" description="Low complexity" evidence="2">
    <location>
        <begin position="319"/>
        <end position="330"/>
    </location>
</feature>
<feature type="coiled-coil region" evidence="1">
    <location>
        <begin position="243"/>
        <end position="270"/>
    </location>
</feature>
<dbReference type="EMBL" id="CAJZBQ010000028">
    <property type="protein sequence ID" value="CAG9321603.1"/>
    <property type="molecule type" value="Genomic_DNA"/>
</dbReference>
<feature type="compositionally biased region" description="Polar residues" evidence="2">
    <location>
        <begin position="1"/>
        <end position="14"/>
    </location>
</feature>
<feature type="region of interest" description="Disordered" evidence="2">
    <location>
        <begin position="1"/>
        <end position="29"/>
    </location>
</feature>
<protein>
    <recommendedName>
        <fullName evidence="5">Translin-associated factor X-interacting protein 1 N-terminal domain-containing protein</fullName>
    </recommendedName>
</protein>
<organism evidence="3 4">
    <name type="scientific">Blepharisma stoltei</name>
    <dbReference type="NCBI Taxonomy" id="1481888"/>
    <lineage>
        <taxon>Eukaryota</taxon>
        <taxon>Sar</taxon>
        <taxon>Alveolata</taxon>
        <taxon>Ciliophora</taxon>
        <taxon>Postciliodesmatophora</taxon>
        <taxon>Heterotrichea</taxon>
        <taxon>Heterotrichida</taxon>
        <taxon>Blepharismidae</taxon>
        <taxon>Blepharisma</taxon>
    </lineage>
</organism>
<feature type="region of interest" description="Disordered" evidence="2">
    <location>
        <begin position="306"/>
        <end position="332"/>
    </location>
</feature>
<dbReference type="Proteomes" id="UP001162131">
    <property type="component" value="Unassembled WGS sequence"/>
</dbReference>
<comment type="caution">
    <text evidence="3">The sequence shown here is derived from an EMBL/GenBank/DDBJ whole genome shotgun (WGS) entry which is preliminary data.</text>
</comment>
<feature type="compositionally biased region" description="Basic residues" evidence="2">
    <location>
        <begin position="55"/>
        <end position="71"/>
    </location>
</feature>